<dbReference type="NCBIfam" id="TIGR02070">
    <property type="entry name" value="mono_pep_trsgly"/>
    <property type="match status" value="1"/>
</dbReference>
<evidence type="ECO:0000313" key="3">
    <source>
        <dbReference type="EMBL" id="APR03381.1"/>
    </source>
</evidence>
<keyword evidence="1" id="KW-0328">Glycosyltransferase</keyword>
<evidence type="ECO:0000313" key="4">
    <source>
        <dbReference type="Proteomes" id="UP000185739"/>
    </source>
</evidence>
<dbReference type="EC" id="2.4.99.28" evidence="1"/>
<dbReference type="GO" id="GO:0009252">
    <property type="term" value="P:peptidoglycan biosynthetic process"/>
    <property type="evidence" value="ECO:0007669"/>
    <property type="project" value="UniProtKB-UniRule"/>
</dbReference>
<dbReference type="GO" id="GO:0016763">
    <property type="term" value="F:pentosyltransferase activity"/>
    <property type="evidence" value="ECO:0007669"/>
    <property type="project" value="InterPro"/>
</dbReference>
<keyword evidence="1" id="KW-0812">Transmembrane</keyword>
<comment type="subcellular location">
    <subcellularLocation>
        <location evidence="1">Cell inner membrane</location>
        <topology evidence="1">Single-pass membrane protein</topology>
    </subcellularLocation>
</comment>
<dbReference type="Gene3D" id="1.10.3810.10">
    <property type="entry name" value="Biosynthetic peptidoglycan transglycosylase-like"/>
    <property type="match status" value="1"/>
</dbReference>
<dbReference type="HAMAP" id="MF_00766">
    <property type="entry name" value="PGT_MtgA"/>
    <property type="match status" value="1"/>
</dbReference>
<dbReference type="EMBL" id="CP018839">
    <property type="protein sequence ID" value="APR03381.1"/>
    <property type="molecule type" value="Genomic_DNA"/>
</dbReference>
<comment type="pathway">
    <text evidence="1">Cell wall biogenesis; peptidoglycan biosynthesis.</text>
</comment>
<dbReference type="GO" id="GO:0005886">
    <property type="term" value="C:plasma membrane"/>
    <property type="evidence" value="ECO:0007669"/>
    <property type="project" value="UniProtKB-SubCell"/>
</dbReference>
<dbReference type="OrthoDB" id="9766909at2"/>
<dbReference type="Pfam" id="PF00912">
    <property type="entry name" value="Transgly"/>
    <property type="match status" value="1"/>
</dbReference>
<comment type="similarity">
    <text evidence="1">Belongs to the glycosyltransferase 51 family.</text>
</comment>
<dbReference type="PANTHER" id="PTHR30400:SF0">
    <property type="entry name" value="BIOSYNTHETIC PEPTIDOGLYCAN TRANSGLYCOSYLASE"/>
    <property type="match status" value="1"/>
</dbReference>
<keyword evidence="1" id="KW-1003">Cell membrane</keyword>
<organism evidence="3 4">
    <name type="scientific">Thauera chlorobenzoica</name>
    <dbReference type="NCBI Taxonomy" id="96773"/>
    <lineage>
        <taxon>Bacteria</taxon>
        <taxon>Pseudomonadati</taxon>
        <taxon>Pseudomonadota</taxon>
        <taxon>Betaproteobacteria</taxon>
        <taxon>Rhodocyclales</taxon>
        <taxon>Zoogloeaceae</taxon>
        <taxon>Thauera</taxon>
    </lineage>
</organism>
<keyword evidence="1" id="KW-0961">Cell wall biogenesis/degradation</keyword>
<accession>A0A1H5W5S6</accession>
<keyword evidence="4" id="KW-1185">Reference proteome</keyword>
<dbReference type="PANTHER" id="PTHR30400">
    <property type="entry name" value="MONOFUNCTIONAL BIOSYNTHETIC PEPTIDOGLYCAN TRANSGLYCOSYLASE"/>
    <property type="match status" value="1"/>
</dbReference>
<keyword evidence="1" id="KW-0808">Transferase</keyword>
<keyword evidence="1" id="KW-0997">Cell inner membrane</keyword>
<dbReference type="UniPathway" id="UPA00219"/>
<dbReference type="InterPro" id="IPR011812">
    <property type="entry name" value="Pep_trsgly"/>
</dbReference>
<keyword evidence="1" id="KW-0133">Cell shape</keyword>
<keyword evidence="1" id="KW-0472">Membrane</keyword>
<dbReference type="RefSeq" id="WP_083945122.1">
    <property type="nucleotide sequence ID" value="NZ_CP018839.1"/>
</dbReference>
<keyword evidence="1" id="KW-0573">Peptidoglycan synthesis</keyword>
<dbReference type="AlphaFoldDB" id="A0A1H5W5S6"/>
<feature type="domain" description="Glycosyl transferase family 51" evidence="2">
    <location>
        <begin position="76"/>
        <end position="237"/>
    </location>
</feature>
<dbReference type="InterPro" id="IPR036950">
    <property type="entry name" value="PBP_transglycosylase"/>
</dbReference>
<dbReference type="GO" id="GO:0008360">
    <property type="term" value="P:regulation of cell shape"/>
    <property type="evidence" value="ECO:0007669"/>
    <property type="project" value="UniProtKB-KW"/>
</dbReference>
<dbReference type="KEGG" id="tcl:Tchl_0510"/>
<sequence length="247" mass="28593">MPAERHRRLGALARTLRRRRPPRWLGRALLAAALLVLFWQAVLLTQVVWWSRFDPGNTSFMRMRLAELRTHDPDARLQQHWVPYERISVHLKRAVVAAEDDRFLDHQGFDWEGIRRALERNTERGRTTAGGSTISQQLAKNLFLSPSRSWLRKGQEAVITLMIEQLWSKRRILEVYLNVAEWGDGVFGAEAAARHYYGRSAAQLEPSEAARLAVMLPNPRRYEQHFGPRLAAHAARVQQRMIHSQVP</sequence>
<dbReference type="InterPro" id="IPR023346">
    <property type="entry name" value="Lysozyme-like_dom_sf"/>
</dbReference>
<protein>
    <recommendedName>
        <fullName evidence="1">Biosynthetic peptidoglycan transglycosylase</fullName>
        <ecNumber evidence="1">2.4.99.28</ecNumber>
    </recommendedName>
    <alternativeName>
        <fullName evidence="1">Glycan polymerase</fullName>
    </alternativeName>
    <alternativeName>
        <fullName evidence="1">Peptidoglycan glycosyltransferase MtgA</fullName>
        <shortName evidence="1">PGT</shortName>
    </alternativeName>
</protein>
<evidence type="ECO:0000259" key="2">
    <source>
        <dbReference type="Pfam" id="PF00912"/>
    </source>
</evidence>
<dbReference type="Proteomes" id="UP000185739">
    <property type="component" value="Chromosome"/>
</dbReference>
<comment type="function">
    <text evidence="1">Peptidoglycan polymerase that catalyzes glycan chain elongation from lipid-linked precursors.</text>
</comment>
<comment type="catalytic activity">
    <reaction evidence="1">
        <text>[GlcNAc-(1-&gt;4)-Mur2Ac(oyl-L-Ala-gamma-D-Glu-L-Lys-D-Ala-D-Ala)](n)-di-trans,octa-cis-undecaprenyl diphosphate + beta-D-GlcNAc-(1-&gt;4)-Mur2Ac(oyl-L-Ala-gamma-D-Glu-L-Lys-D-Ala-D-Ala)-di-trans,octa-cis-undecaprenyl diphosphate = [GlcNAc-(1-&gt;4)-Mur2Ac(oyl-L-Ala-gamma-D-Glu-L-Lys-D-Ala-D-Ala)](n+1)-di-trans,octa-cis-undecaprenyl diphosphate + di-trans,octa-cis-undecaprenyl diphosphate + H(+)</text>
        <dbReference type="Rhea" id="RHEA:23708"/>
        <dbReference type="Rhea" id="RHEA-COMP:9602"/>
        <dbReference type="Rhea" id="RHEA-COMP:9603"/>
        <dbReference type="ChEBI" id="CHEBI:15378"/>
        <dbReference type="ChEBI" id="CHEBI:58405"/>
        <dbReference type="ChEBI" id="CHEBI:60033"/>
        <dbReference type="ChEBI" id="CHEBI:78435"/>
        <dbReference type="EC" id="2.4.99.28"/>
    </reaction>
</comment>
<dbReference type="STRING" id="96773.Tchl_0510"/>
<proteinExistence type="inferred from homology"/>
<keyword evidence="1" id="KW-1133">Transmembrane helix</keyword>
<dbReference type="GO" id="GO:0009274">
    <property type="term" value="C:peptidoglycan-based cell wall"/>
    <property type="evidence" value="ECO:0007669"/>
    <property type="project" value="InterPro"/>
</dbReference>
<evidence type="ECO:0000256" key="1">
    <source>
        <dbReference type="HAMAP-Rule" id="MF_00766"/>
    </source>
</evidence>
<name>A0A1H5W5S6_9RHOO</name>
<gene>
    <name evidence="1" type="primary">mtgA</name>
    <name evidence="3" type="ORF">Tchl_0510</name>
</gene>
<dbReference type="GO" id="GO:0071555">
    <property type="term" value="P:cell wall organization"/>
    <property type="evidence" value="ECO:0007669"/>
    <property type="project" value="UniProtKB-KW"/>
</dbReference>
<dbReference type="GO" id="GO:0008955">
    <property type="term" value="F:peptidoglycan glycosyltransferase activity"/>
    <property type="evidence" value="ECO:0007669"/>
    <property type="project" value="UniProtKB-UniRule"/>
</dbReference>
<dbReference type="SUPFAM" id="SSF53955">
    <property type="entry name" value="Lysozyme-like"/>
    <property type="match status" value="1"/>
</dbReference>
<dbReference type="InterPro" id="IPR001264">
    <property type="entry name" value="Glyco_trans_51"/>
</dbReference>
<reference evidence="3 4" key="1">
    <citation type="submission" date="2016-12" db="EMBL/GenBank/DDBJ databases">
        <title>Complete genome sequence of Thauera chlorobenzoica, a Betaproteobacterium degrading haloaromatics anaerobically to CO2 and halides.</title>
        <authorList>
            <person name="Goris T."/>
            <person name="Mergelsberg M."/>
            <person name="Boll M."/>
        </authorList>
    </citation>
    <scope>NUCLEOTIDE SEQUENCE [LARGE SCALE GENOMIC DNA]</scope>
    <source>
        <strain evidence="3 4">3CB1</strain>
    </source>
</reference>